<evidence type="ECO:0000256" key="4">
    <source>
        <dbReference type="ARBA" id="ARBA00023125"/>
    </source>
</evidence>
<evidence type="ECO:0000256" key="1">
    <source>
        <dbReference type="ARBA" id="ARBA00003283"/>
    </source>
</evidence>
<dbReference type="InterPro" id="IPR002104">
    <property type="entry name" value="Integrase_catalytic"/>
</dbReference>
<evidence type="ECO:0000259" key="8">
    <source>
        <dbReference type="PROSITE" id="PS51900"/>
    </source>
</evidence>
<dbReference type="InterPro" id="IPR004107">
    <property type="entry name" value="Integrase_SAM-like_N"/>
</dbReference>
<evidence type="ECO:0000256" key="2">
    <source>
        <dbReference type="ARBA" id="ARBA00008857"/>
    </source>
</evidence>
<organism evidence="9 10">
    <name type="scientific">Hominilimicola fabiformis</name>
    <dbReference type="NCBI Taxonomy" id="2885356"/>
    <lineage>
        <taxon>Bacteria</taxon>
        <taxon>Bacillati</taxon>
        <taxon>Bacillota</taxon>
        <taxon>Clostridia</taxon>
        <taxon>Eubacteriales</taxon>
        <taxon>Oscillospiraceae</taxon>
        <taxon>Hominilimicola</taxon>
    </lineage>
</organism>
<comment type="caution">
    <text evidence="9">The sequence shown here is derived from an EMBL/GenBank/DDBJ whole genome shotgun (WGS) entry which is preliminary data.</text>
</comment>
<dbReference type="AlphaFoldDB" id="A0AAE3JB13"/>
<keyword evidence="10" id="KW-1185">Reference proteome</keyword>
<dbReference type="InterPro" id="IPR013762">
    <property type="entry name" value="Integrase-like_cat_sf"/>
</dbReference>
<dbReference type="PROSITE" id="PS51898">
    <property type="entry name" value="TYR_RECOMBINASE"/>
    <property type="match status" value="1"/>
</dbReference>
<dbReference type="Gene3D" id="1.10.150.130">
    <property type="match status" value="1"/>
</dbReference>
<evidence type="ECO:0000256" key="5">
    <source>
        <dbReference type="ARBA" id="ARBA00023172"/>
    </source>
</evidence>
<reference evidence="9 10" key="1">
    <citation type="submission" date="2021-10" db="EMBL/GenBank/DDBJ databases">
        <title>Anaerobic single-cell dispensing facilitates the cultivation of human gut bacteria.</title>
        <authorList>
            <person name="Afrizal A."/>
        </authorList>
    </citation>
    <scope>NUCLEOTIDE SEQUENCE [LARGE SCALE GENOMIC DNA]</scope>
    <source>
        <strain evidence="9 10">CLA-AA-H232</strain>
    </source>
</reference>
<dbReference type="InterPro" id="IPR044068">
    <property type="entry name" value="CB"/>
</dbReference>
<evidence type="ECO:0000259" key="7">
    <source>
        <dbReference type="PROSITE" id="PS51898"/>
    </source>
</evidence>
<dbReference type="GO" id="GO:0015074">
    <property type="term" value="P:DNA integration"/>
    <property type="evidence" value="ECO:0007669"/>
    <property type="project" value="UniProtKB-KW"/>
</dbReference>
<sequence length="390" mass="44908">MPRKGLNISKCHKGKYEYWRGRYEKGIDRNGRMTYGEIYAKTYEEVEERLVKVQNEINANTFIEPTKITVAQWLDRWLKTYKDTSLTQSTYISYKGIIENHITPAIGGLRLQILSLDMLQDFFNKKAAEINPRTKKPLSVKTLKNMKTMLVTAFKQAIISDIIHRNPAEYIALPKAEKKEMRVLTREEQRRLLEYVKTSDSRFKVIVFIALCTGMREGEISALTWNDIDFERGVITVNKTLMRVQKKDGKGTEIKITPPKSRKSDRVIPMQMALISELKKHYKNITAEKLLAGSAYDKKCYVVCNELGGYVEPRQIQKIFKGFTAAVKLDGVNFHALRHTFATRAVESGMDIKTLSTLLGHADIQTTLNRYAHTTDEHARNEIEKMSVLF</sequence>
<evidence type="ECO:0000256" key="3">
    <source>
        <dbReference type="ARBA" id="ARBA00022908"/>
    </source>
</evidence>
<keyword evidence="4 6" id="KW-0238">DNA-binding</keyword>
<dbReference type="Gene3D" id="1.10.443.10">
    <property type="entry name" value="Intergrase catalytic core"/>
    <property type="match status" value="1"/>
</dbReference>
<dbReference type="GO" id="GO:0006310">
    <property type="term" value="P:DNA recombination"/>
    <property type="evidence" value="ECO:0007669"/>
    <property type="project" value="UniProtKB-KW"/>
</dbReference>
<name>A0AAE3JB13_9FIRM</name>
<dbReference type="EMBL" id="JAJEQM010000015">
    <property type="protein sequence ID" value="MCC2211300.1"/>
    <property type="molecule type" value="Genomic_DNA"/>
</dbReference>
<proteinExistence type="inferred from homology"/>
<comment type="similarity">
    <text evidence="2">Belongs to the 'phage' integrase family.</text>
</comment>
<dbReference type="InterPro" id="IPR011010">
    <property type="entry name" value="DNA_brk_join_enz"/>
</dbReference>
<dbReference type="CDD" id="cd01189">
    <property type="entry name" value="INT_ICEBs1_C_like"/>
    <property type="match status" value="1"/>
</dbReference>
<protein>
    <submittedName>
        <fullName evidence="9">Site-specific integrase</fullName>
    </submittedName>
</protein>
<dbReference type="InterPro" id="IPR050090">
    <property type="entry name" value="Tyrosine_recombinase_XerCD"/>
</dbReference>
<feature type="domain" description="Tyr recombinase" evidence="7">
    <location>
        <begin position="179"/>
        <end position="384"/>
    </location>
</feature>
<dbReference type="Pfam" id="PF00589">
    <property type="entry name" value="Phage_integrase"/>
    <property type="match status" value="1"/>
</dbReference>
<evidence type="ECO:0000313" key="9">
    <source>
        <dbReference type="EMBL" id="MCC2211300.1"/>
    </source>
</evidence>
<dbReference type="RefSeq" id="WP_308456884.1">
    <property type="nucleotide sequence ID" value="NZ_JAJEQM010000015.1"/>
</dbReference>
<dbReference type="InterPro" id="IPR010998">
    <property type="entry name" value="Integrase_recombinase_N"/>
</dbReference>
<accession>A0AAE3JB13</accession>
<dbReference type="PANTHER" id="PTHR30349">
    <property type="entry name" value="PHAGE INTEGRASE-RELATED"/>
    <property type="match status" value="1"/>
</dbReference>
<dbReference type="PROSITE" id="PS51900">
    <property type="entry name" value="CB"/>
    <property type="match status" value="1"/>
</dbReference>
<dbReference type="SUPFAM" id="SSF56349">
    <property type="entry name" value="DNA breaking-rejoining enzymes"/>
    <property type="match status" value="1"/>
</dbReference>
<comment type="function">
    <text evidence="1">Site-specific tyrosine recombinase, which acts by catalyzing the cutting and rejoining of the recombining DNA molecules.</text>
</comment>
<evidence type="ECO:0000313" key="10">
    <source>
        <dbReference type="Proteomes" id="UP001198242"/>
    </source>
</evidence>
<dbReference type="Proteomes" id="UP001198242">
    <property type="component" value="Unassembled WGS sequence"/>
</dbReference>
<dbReference type="GO" id="GO:0003677">
    <property type="term" value="F:DNA binding"/>
    <property type="evidence" value="ECO:0007669"/>
    <property type="project" value="UniProtKB-UniRule"/>
</dbReference>
<evidence type="ECO:0000256" key="6">
    <source>
        <dbReference type="PROSITE-ProRule" id="PRU01248"/>
    </source>
</evidence>
<keyword evidence="3" id="KW-0229">DNA integration</keyword>
<gene>
    <name evidence="9" type="ORF">LKE05_10925</name>
</gene>
<dbReference type="Pfam" id="PF14659">
    <property type="entry name" value="Phage_int_SAM_3"/>
    <property type="match status" value="1"/>
</dbReference>
<dbReference type="PANTHER" id="PTHR30349:SF64">
    <property type="entry name" value="PROPHAGE INTEGRASE INTD-RELATED"/>
    <property type="match status" value="1"/>
</dbReference>
<keyword evidence="5" id="KW-0233">DNA recombination</keyword>
<feature type="domain" description="Core-binding (CB)" evidence="8">
    <location>
        <begin position="68"/>
        <end position="158"/>
    </location>
</feature>